<dbReference type="PROSITE" id="PS51352">
    <property type="entry name" value="THIOREDOXIN_2"/>
    <property type="match status" value="1"/>
</dbReference>
<dbReference type="RefSeq" id="WP_003010370.1">
    <property type="nucleotide sequence ID" value="NZ_GG668633.1"/>
</dbReference>
<name>C2FXR5_SPHSI</name>
<keyword evidence="3" id="KW-0560">Oxidoreductase</keyword>
<reference evidence="3 4" key="1">
    <citation type="submission" date="2009-01" db="EMBL/GenBank/DDBJ databases">
        <authorList>
            <person name="Qin X."/>
            <person name="Bachman B."/>
            <person name="Battles P."/>
            <person name="Bell A."/>
            <person name="Bess C."/>
            <person name="Bickham C."/>
            <person name="Chaboub L."/>
            <person name="Chen D."/>
            <person name="Coyle M."/>
            <person name="Deiros D.R."/>
            <person name="Dinh H."/>
            <person name="Forbes L."/>
            <person name="Fowler G."/>
            <person name="Francisco L."/>
            <person name="Fu Q."/>
            <person name="Gubbala S."/>
            <person name="Hale W."/>
            <person name="Han Y."/>
            <person name="Hemphill L."/>
            <person name="Highlander S.K."/>
            <person name="Hirani K."/>
            <person name="Hogues M."/>
            <person name="Jackson L."/>
            <person name="Jakkamsetti A."/>
            <person name="Javaid M."/>
            <person name="Jiang H."/>
            <person name="Korchina V."/>
            <person name="Kovar C."/>
            <person name="Lara F."/>
            <person name="Lee S."/>
            <person name="Mata R."/>
            <person name="Mathew T."/>
            <person name="Moen C."/>
            <person name="Morales K."/>
            <person name="Munidasa M."/>
            <person name="Nazareth L."/>
            <person name="Ngo R."/>
            <person name="Nguyen L."/>
            <person name="Okwuonu G."/>
            <person name="Ongeri F."/>
            <person name="Patil S."/>
            <person name="Petrosino J."/>
            <person name="Pham C."/>
            <person name="Pham P."/>
            <person name="Pu L.-L."/>
            <person name="Puazo M."/>
            <person name="Raj R."/>
            <person name="Reid J."/>
            <person name="Rouhana J."/>
            <person name="Saada N."/>
            <person name="Shang Y."/>
            <person name="Simmons D."/>
            <person name="Thornton R."/>
            <person name="Warren J."/>
            <person name="Weissenberger G."/>
            <person name="Zhang J."/>
            <person name="Zhang L."/>
            <person name="Zhou C."/>
            <person name="Zhu D."/>
            <person name="Muzny D."/>
            <person name="Worley K."/>
            <person name="Gibbs R."/>
        </authorList>
    </citation>
    <scope>NUCLEOTIDE SEQUENCE [LARGE SCALE GENOMIC DNA]</scope>
    <source>
        <strain evidence="3 4">ATCC 33300</strain>
    </source>
</reference>
<evidence type="ECO:0000313" key="3">
    <source>
        <dbReference type="EMBL" id="EEI92277.1"/>
    </source>
</evidence>
<dbReference type="InterPro" id="IPR013766">
    <property type="entry name" value="Thioredoxin_domain"/>
</dbReference>
<evidence type="ECO:0000259" key="2">
    <source>
        <dbReference type="PROSITE" id="PS51352"/>
    </source>
</evidence>
<feature type="domain" description="Thioredoxin" evidence="2">
    <location>
        <begin position="13"/>
        <end position="163"/>
    </location>
</feature>
<dbReference type="Gene3D" id="3.40.30.10">
    <property type="entry name" value="Glutaredoxin"/>
    <property type="match status" value="1"/>
</dbReference>
<keyword evidence="1" id="KW-0732">Signal</keyword>
<dbReference type="GO" id="GO:0004601">
    <property type="term" value="F:peroxidase activity"/>
    <property type="evidence" value="ECO:0007669"/>
    <property type="project" value="UniProtKB-KW"/>
</dbReference>
<accession>C2FXR5</accession>
<dbReference type="Proteomes" id="UP000006241">
    <property type="component" value="Unassembled WGS sequence"/>
</dbReference>
<protein>
    <submittedName>
        <fullName evidence="3">Antioxidant, AhpC/TSA family</fullName>
        <ecNumber evidence="3">1.11.1.15</ecNumber>
    </submittedName>
</protein>
<dbReference type="EMBL" id="ACHB01000049">
    <property type="protein sequence ID" value="EEI92277.1"/>
    <property type="molecule type" value="Genomic_DNA"/>
</dbReference>
<dbReference type="CDD" id="cd02966">
    <property type="entry name" value="TlpA_like_family"/>
    <property type="match status" value="1"/>
</dbReference>
<gene>
    <name evidence="3" type="ORF">HMPREF0765_2121</name>
</gene>
<dbReference type="SUPFAM" id="SSF52833">
    <property type="entry name" value="Thioredoxin-like"/>
    <property type="match status" value="1"/>
</dbReference>
<evidence type="ECO:0000256" key="1">
    <source>
        <dbReference type="SAM" id="SignalP"/>
    </source>
</evidence>
<feature type="signal peptide" evidence="1">
    <location>
        <begin position="1"/>
        <end position="19"/>
    </location>
</feature>
<dbReference type="PANTHER" id="PTHR42852:SF17">
    <property type="entry name" value="THIOREDOXIN-LIKE PROTEIN HI_1115"/>
    <property type="match status" value="1"/>
</dbReference>
<comment type="caution">
    <text evidence="3">The sequence shown here is derived from an EMBL/GenBank/DDBJ whole genome shotgun (WGS) entry which is preliminary data.</text>
</comment>
<keyword evidence="3" id="KW-0575">Peroxidase</keyword>
<dbReference type="InterPro" id="IPR036249">
    <property type="entry name" value="Thioredoxin-like_sf"/>
</dbReference>
<sequence>MKKLIIFMCLLLFSVQVQAQNSSLSNVLLRKLDGSKIYASELGNHDKPFIISFWATWCKFCLSELNTISPIYSQWQKETGVKLIAVSTDREPKDGFVRRFVQKRKWPYEIYIDSQKSLSQHFKIQDIPHTIIVDSTGHILWQKIGFNPGDEAEIIQAYRQITTPKSNNIKYE</sequence>
<dbReference type="PANTHER" id="PTHR42852">
    <property type="entry name" value="THIOL:DISULFIDE INTERCHANGE PROTEIN DSBE"/>
    <property type="match status" value="1"/>
</dbReference>
<dbReference type="InterPro" id="IPR050553">
    <property type="entry name" value="Thioredoxin_ResA/DsbE_sf"/>
</dbReference>
<dbReference type="InterPro" id="IPR000866">
    <property type="entry name" value="AhpC/TSA"/>
</dbReference>
<proteinExistence type="predicted"/>
<dbReference type="HOGENOM" id="CLU_042529_11_2_10"/>
<dbReference type="AlphaFoldDB" id="C2FXR5"/>
<dbReference type="Pfam" id="PF00578">
    <property type="entry name" value="AhpC-TSA"/>
    <property type="match status" value="1"/>
</dbReference>
<evidence type="ECO:0000313" key="4">
    <source>
        <dbReference type="Proteomes" id="UP000006241"/>
    </source>
</evidence>
<organism evidence="3 4">
    <name type="scientific">Sphingobacterium spiritivorum ATCC 33300</name>
    <dbReference type="NCBI Taxonomy" id="525372"/>
    <lineage>
        <taxon>Bacteria</taxon>
        <taxon>Pseudomonadati</taxon>
        <taxon>Bacteroidota</taxon>
        <taxon>Sphingobacteriia</taxon>
        <taxon>Sphingobacteriales</taxon>
        <taxon>Sphingobacteriaceae</taxon>
        <taxon>Sphingobacterium</taxon>
    </lineage>
</organism>
<feature type="chain" id="PRO_5002914028" evidence="1">
    <location>
        <begin position="20"/>
        <end position="172"/>
    </location>
</feature>
<dbReference type="EC" id="1.11.1.15" evidence="3"/>